<evidence type="ECO:0000313" key="3">
    <source>
        <dbReference type="Proteomes" id="UP000183918"/>
    </source>
</evidence>
<evidence type="ECO:0000313" key="2">
    <source>
        <dbReference type="EMBL" id="SDY48532.1"/>
    </source>
</evidence>
<dbReference type="EMBL" id="FNPG01000019">
    <property type="protein sequence ID" value="SDY48532.1"/>
    <property type="molecule type" value="Genomic_DNA"/>
</dbReference>
<dbReference type="PANTHER" id="PTHR43792:SF1">
    <property type="entry name" value="N-ACETYLTRANSFERASE DOMAIN-CONTAINING PROTEIN"/>
    <property type="match status" value="1"/>
</dbReference>
<keyword evidence="3" id="KW-1185">Reference proteome</keyword>
<dbReference type="Pfam" id="PF13302">
    <property type="entry name" value="Acetyltransf_3"/>
    <property type="match status" value="1"/>
</dbReference>
<feature type="domain" description="N-acetyltransferase" evidence="1">
    <location>
        <begin position="134"/>
        <end position="290"/>
    </location>
</feature>
<dbReference type="STRING" id="1122142.SAMN02910414_01660"/>
<dbReference type="SUPFAM" id="SSF55729">
    <property type="entry name" value="Acyl-CoA N-acyltransferases (Nat)"/>
    <property type="match status" value="1"/>
</dbReference>
<protein>
    <submittedName>
        <fullName evidence="2">Protein N-acetyltransferase, RimJ/RimL family</fullName>
    </submittedName>
</protein>
<gene>
    <name evidence="2" type="ORF">SAMN02910414_01660</name>
</gene>
<dbReference type="PROSITE" id="PS51186">
    <property type="entry name" value="GNAT"/>
    <property type="match status" value="1"/>
</dbReference>
<reference evidence="2 3" key="1">
    <citation type="submission" date="2016-10" db="EMBL/GenBank/DDBJ databases">
        <authorList>
            <person name="de Groot N.N."/>
        </authorList>
    </citation>
    <scope>NUCLEOTIDE SEQUENCE [LARGE SCALE GENOMIC DNA]</scope>
    <source>
        <strain evidence="2 3">DSM 14045</strain>
    </source>
</reference>
<dbReference type="AlphaFoldDB" id="A0A1H3K8J5"/>
<dbReference type="InterPro" id="IPR016181">
    <property type="entry name" value="Acyl_CoA_acyltransferase"/>
</dbReference>
<name>A0A1H3K8J5_9FIRM</name>
<proteinExistence type="predicted"/>
<dbReference type="InterPro" id="IPR000182">
    <property type="entry name" value="GNAT_dom"/>
</dbReference>
<accession>A0A1H3K8J5</accession>
<sequence>MEKKLEKVLLFVREQPEEDEDFVRIRDVEFKKHNIEIVEINIRDYHSNEIAKELYRYGKEKNILAFIEKIDTLIMCHSFDIPCIACGPVEREINDLFNAEIYYSSFKGLCFEDIEDVFKRFHSIPIEVFETERCIVKEMDLSRFDEFCEMYKDPEFSRYIEPLFRKKDEYKYQETYIRSVYPFYGYGMWNVIDKKTDKMIGRVGIEPKNRGKEFNIELGYALLGAYQRKGIATEICRKLFEVVKTEFAITKLACFIHETNYASIEFAKSLGFVFEKEIKDNHVFLQKYVKKL</sequence>
<dbReference type="PANTHER" id="PTHR43792">
    <property type="entry name" value="GNAT FAMILY, PUTATIVE (AFU_ORTHOLOGUE AFUA_3G00765)-RELATED-RELATED"/>
    <property type="match status" value="1"/>
</dbReference>
<dbReference type="RefSeq" id="WP_074717972.1">
    <property type="nucleotide sequence ID" value="NZ_FNPG01000019.1"/>
</dbReference>
<evidence type="ECO:0000259" key="1">
    <source>
        <dbReference type="PROSITE" id="PS51186"/>
    </source>
</evidence>
<dbReference type="GO" id="GO:0016747">
    <property type="term" value="F:acyltransferase activity, transferring groups other than amino-acyl groups"/>
    <property type="evidence" value="ECO:0007669"/>
    <property type="project" value="InterPro"/>
</dbReference>
<dbReference type="OrthoDB" id="9798081at2"/>
<dbReference type="Gene3D" id="3.40.630.30">
    <property type="match status" value="1"/>
</dbReference>
<dbReference type="InterPro" id="IPR051531">
    <property type="entry name" value="N-acetyltransferase"/>
</dbReference>
<keyword evidence="2" id="KW-0808">Transferase</keyword>
<dbReference type="Proteomes" id="UP000183918">
    <property type="component" value="Unassembled WGS sequence"/>
</dbReference>
<organism evidence="2 3">
    <name type="scientific">Lachnobacterium bovis DSM 14045</name>
    <dbReference type="NCBI Taxonomy" id="1122142"/>
    <lineage>
        <taxon>Bacteria</taxon>
        <taxon>Bacillati</taxon>
        <taxon>Bacillota</taxon>
        <taxon>Clostridia</taxon>
        <taxon>Lachnospirales</taxon>
        <taxon>Lachnospiraceae</taxon>
        <taxon>Lachnobacterium</taxon>
    </lineage>
</organism>